<dbReference type="Proteomes" id="UP000054621">
    <property type="component" value="Unassembled WGS sequence"/>
</dbReference>
<dbReference type="PATRIC" id="fig|28087.4.peg.1794"/>
<reference evidence="1 2" key="1">
    <citation type="submission" date="2015-11" db="EMBL/GenBank/DDBJ databases">
        <title>Genomic analysis of 38 Legionella species identifies large and diverse effector repertoires.</title>
        <authorList>
            <person name="Burstein D."/>
            <person name="Amaro F."/>
            <person name="Zusman T."/>
            <person name="Lifshitz Z."/>
            <person name="Cohen O."/>
            <person name="Gilbert J.A."/>
            <person name="Pupko T."/>
            <person name="Shuman H.A."/>
            <person name="Segal G."/>
        </authorList>
    </citation>
    <scope>NUCLEOTIDE SEQUENCE [LARGE SCALE GENOMIC DNA]</scope>
    <source>
        <strain evidence="1 2">Mt.St.Helens-4</strain>
    </source>
</reference>
<dbReference type="OrthoDB" id="5292689at2"/>
<dbReference type="RefSeq" id="WP_027270346.1">
    <property type="nucleotide sequence ID" value="NZ_CAAAJE010000007.1"/>
</dbReference>
<name>A0A0W0YJI8_9GAMM</name>
<gene>
    <name evidence="1" type="ORF">Lsai_1672</name>
</gene>
<evidence type="ECO:0000313" key="1">
    <source>
        <dbReference type="EMBL" id="KTD57068.1"/>
    </source>
</evidence>
<evidence type="ECO:0000313" key="2">
    <source>
        <dbReference type="Proteomes" id="UP000054621"/>
    </source>
</evidence>
<comment type="caution">
    <text evidence="1">The sequence shown here is derived from an EMBL/GenBank/DDBJ whole genome shotgun (WGS) entry which is preliminary data.</text>
</comment>
<sequence>MKNVKYLLIEAVKEFASKGRLNAPFCFQEIQCGGKEQQEMVVGCQRLIQNTIILWNELFYSQELVN</sequence>
<proteinExistence type="predicted"/>
<protein>
    <submittedName>
        <fullName evidence="1">Uncharacterized protein</fullName>
    </submittedName>
</protein>
<accession>A0A0W0YJI8</accession>
<dbReference type="EMBL" id="LNYV01000028">
    <property type="protein sequence ID" value="KTD57068.1"/>
    <property type="molecule type" value="Genomic_DNA"/>
</dbReference>
<organism evidence="1 2">
    <name type="scientific">Legionella sainthelensi</name>
    <dbReference type="NCBI Taxonomy" id="28087"/>
    <lineage>
        <taxon>Bacteria</taxon>
        <taxon>Pseudomonadati</taxon>
        <taxon>Pseudomonadota</taxon>
        <taxon>Gammaproteobacteria</taxon>
        <taxon>Legionellales</taxon>
        <taxon>Legionellaceae</taxon>
        <taxon>Legionella</taxon>
    </lineage>
</organism>
<dbReference type="AlphaFoldDB" id="A0A0W0YJI8"/>